<feature type="domain" description="YqcC-like" evidence="1">
    <location>
        <begin position="12"/>
        <end position="104"/>
    </location>
</feature>
<evidence type="ECO:0000259" key="1">
    <source>
        <dbReference type="Pfam" id="PF04287"/>
    </source>
</evidence>
<dbReference type="GO" id="GO:0044010">
    <property type="term" value="P:single-species biofilm formation"/>
    <property type="evidence" value="ECO:0007669"/>
    <property type="project" value="TreeGrafter"/>
</dbReference>
<reference evidence="2 3" key="1">
    <citation type="submission" date="2014-11" db="EMBL/GenBank/DDBJ databases">
        <title>Pan-genome of Gallibacterium spp.</title>
        <authorList>
            <person name="Kudirkiene E."/>
            <person name="Bojesen A.M."/>
        </authorList>
    </citation>
    <scope>NUCLEOTIDE SEQUENCE [LARGE SCALE GENOMIC DNA]</scope>
    <source>
        <strain evidence="2 3">F151</strain>
    </source>
</reference>
<dbReference type="Pfam" id="PF04287">
    <property type="entry name" value="DUF446"/>
    <property type="match status" value="1"/>
</dbReference>
<dbReference type="SUPFAM" id="SSF158452">
    <property type="entry name" value="YqcC-like"/>
    <property type="match status" value="1"/>
</dbReference>
<dbReference type="InterPro" id="IPR023376">
    <property type="entry name" value="YqcC-like_dom"/>
</dbReference>
<dbReference type="GO" id="GO:0016301">
    <property type="term" value="F:kinase activity"/>
    <property type="evidence" value="ECO:0007669"/>
    <property type="project" value="UniProtKB-KW"/>
</dbReference>
<protein>
    <submittedName>
        <fullName evidence="2">Anhydro-N-acetylmuramic acid kinase</fullName>
    </submittedName>
</protein>
<proteinExistence type="predicted"/>
<evidence type="ECO:0000313" key="2">
    <source>
        <dbReference type="EMBL" id="OBW91502.1"/>
    </source>
</evidence>
<keyword evidence="2" id="KW-0808">Transferase</keyword>
<evidence type="ECO:0000313" key="3">
    <source>
        <dbReference type="Proteomes" id="UP000243558"/>
    </source>
</evidence>
<dbReference type="InterPro" id="IPR036814">
    <property type="entry name" value="YqcC-like_sf"/>
</dbReference>
<accession>A0A1A7NMX4</accession>
<dbReference type="PIRSF" id="PIRSF006257">
    <property type="entry name" value="UCP006257"/>
    <property type="match status" value="1"/>
</dbReference>
<keyword evidence="2" id="KW-0418">Kinase</keyword>
<dbReference type="EMBL" id="JTJM01000033">
    <property type="protein sequence ID" value="OBW91502.1"/>
    <property type="molecule type" value="Genomic_DNA"/>
</dbReference>
<keyword evidence="3" id="KW-1185">Reference proteome</keyword>
<dbReference type="PATRIC" id="fig|505345.7.peg.1447"/>
<dbReference type="PANTHER" id="PTHR39586">
    <property type="entry name" value="CYTOPLASMIC PROTEIN-RELATED"/>
    <property type="match status" value="1"/>
</dbReference>
<dbReference type="AlphaFoldDB" id="A0A1A7NMX4"/>
<dbReference type="InterPro" id="IPR007384">
    <property type="entry name" value="UCP006257"/>
</dbReference>
<name>A0A1A7NMX4_9PAST</name>
<comment type="caution">
    <text evidence="2">The sequence shown here is derived from an EMBL/GenBank/DDBJ whole genome shotgun (WGS) entry which is preliminary data.</text>
</comment>
<sequence>MRGVMQKTALLVDYLNELQQIMQQHQLWQQQPPAESAFASQQPFAVDTMEATEWLQWIFIPRMLALIEAEAPLPTAIAITPYLEEALKEHPHLPRLLVPIQKIEVLLTNG</sequence>
<dbReference type="Proteomes" id="UP000243558">
    <property type="component" value="Unassembled WGS sequence"/>
</dbReference>
<gene>
    <name evidence="2" type="ORF">QV01_07335</name>
</gene>
<organism evidence="2 3">
    <name type="scientific">Gallibacterium genomosp. 3</name>
    <dbReference type="NCBI Taxonomy" id="505345"/>
    <lineage>
        <taxon>Bacteria</taxon>
        <taxon>Pseudomonadati</taxon>
        <taxon>Pseudomonadota</taxon>
        <taxon>Gammaproteobacteria</taxon>
        <taxon>Pasteurellales</taxon>
        <taxon>Pasteurellaceae</taxon>
        <taxon>Gallibacterium</taxon>
    </lineage>
</organism>
<dbReference type="Gene3D" id="1.20.1440.40">
    <property type="entry name" value="YqcC-like"/>
    <property type="match status" value="1"/>
</dbReference>
<dbReference type="PANTHER" id="PTHR39586:SF1">
    <property type="entry name" value="CYTOPLASMIC PROTEIN"/>
    <property type="match status" value="1"/>
</dbReference>